<reference evidence="8 9" key="1">
    <citation type="journal article" date="2012" name="Environ. Microbiol.">
        <title>The genome sequence of Desulfatibacillum alkenivorans AK-01: a blueprint for anaerobic alkane oxidation.</title>
        <authorList>
            <person name="Callaghan A.V."/>
            <person name="Morris B.E."/>
            <person name="Pereira I.A."/>
            <person name="McInerney M.J."/>
            <person name="Austin R.N."/>
            <person name="Groves J.T."/>
            <person name="Kukor J.J."/>
            <person name="Suflita J.M."/>
            <person name="Young L.Y."/>
            <person name="Zylstra G.J."/>
            <person name="Wawrik B."/>
        </authorList>
    </citation>
    <scope>NUCLEOTIDE SEQUENCE [LARGE SCALE GENOMIC DNA]</scope>
    <source>
        <strain evidence="8 9">AK-01</strain>
    </source>
</reference>
<keyword evidence="3 7" id="KW-0862">Zinc</keyword>
<dbReference type="Proteomes" id="UP000000739">
    <property type="component" value="Chromosome"/>
</dbReference>
<dbReference type="GO" id="GO:0000976">
    <property type="term" value="F:transcription cis-regulatory region binding"/>
    <property type="evidence" value="ECO:0007669"/>
    <property type="project" value="TreeGrafter"/>
</dbReference>
<dbReference type="KEGG" id="dal:Dalk_2365"/>
<evidence type="ECO:0000256" key="3">
    <source>
        <dbReference type="ARBA" id="ARBA00022833"/>
    </source>
</evidence>
<keyword evidence="4" id="KW-0805">Transcription regulation</keyword>
<dbReference type="PANTHER" id="PTHR33202:SF7">
    <property type="entry name" value="FERRIC UPTAKE REGULATION PROTEIN"/>
    <property type="match status" value="1"/>
</dbReference>
<dbReference type="HOGENOM" id="CLU_096072_4_2_7"/>
<dbReference type="GO" id="GO:1900376">
    <property type="term" value="P:regulation of secondary metabolite biosynthetic process"/>
    <property type="evidence" value="ECO:0007669"/>
    <property type="project" value="TreeGrafter"/>
</dbReference>
<evidence type="ECO:0000256" key="6">
    <source>
        <dbReference type="ARBA" id="ARBA00023163"/>
    </source>
</evidence>
<dbReference type="InterPro" id="IPR036388">
    <property type="entry name" value="WH-like_DNA-bd_sf"/>
</dbReference>
<dbReference type="InterPro" id="IPR036390">
    <property type="entry name" value="WH_DNA-bd_sf"/>
</dbReference>
<dbReference type="GO" id="GO:0045892">
    <property type="term" value="P:negative regulation of DNA-templated transcription"/>
    <property type="evidence" value="ECO:0007669"/>
    <property type="project" value="TreeGrafter"/>
</dbReference>
<evidence type="ECO:0000256" key="5">
    <source>
        <dbReference type="ARBA" id="ARBA00023125"/>
    </source>
</evidence>
<dbReference type="CDD" id="cd07153">
    <property type="entry name" value="Fur_like"/>
    <property type="match status" value="1"/>
</dbReference>
<protein>
    <submittedName>
        <fullName evidence="8">Ferric uptake regulator, Fur family</fullName>
    </submittedName>
</protein>
<keyword evidence="6" id="KW-0804">Transcription</keyword>
<keyword evidence="2" id="KW-0678">Repressor</keyword>
<feature type="binding site" evidence="7">
    <location>
        <position position="91"/>
    </location>
    <ligand>
        <name>Zn(2+)</name>
        <dbReference type="ChEBI" id="CHEBI:29105"/>
    </ligand>
</feature>
<gene>
    <name evidence="8" type="ordered locus">Dalk_2365</name>
</gene>
<feature type="binding site" evidence="7">
    <location>
        <position position="134"/>
    </location>
    <ligand>
        <name>Zn(2+)</name>
        <dbReference type="ChEBI" id="CHEBI:29105"/>
    </ligand>
</feature>
<dbReference type="Pfam" id="PF01475">
    <property type="entry name" value="FUR"/>
    <property type="match status" value="1"/>
</dbReference>
<proteinExistence type="inferred from homology"/>
<dbReference type="AlphaFoldDB" id="B8FAX2"/>
<evidence type="ECO:0000313" key="9">
    <source>
        <dbReference type="Proteomes" id="UP000000739"/>
    </source>
</evidence>
<dbReference type="SUPFAM" id="SSF46785">
    <property type="entry name" value="Winged helix' DNA-binding domain"/>
    <property type="match status" value="1"/>
</dbReference>
<comment type="similarity">
    <text evidence="1">Belongs to the Fur family.</text>
</comment>
<evidence type="ECO:0000256" key="1">
    <source>
        <dbReference type="ARBA" id="ARBA00007957"/>
    </source>
</evidence>
<comment type="cofactor">
    <cofactor evidence="7">
        <name>Zn(2+)</name>
        <dbReference type="ChEBI" id="CHEBI:29105"/>
    </cofactor>
    <text evidence="7">Binds 1 zinc ion per subunit.</text>
</comment>
<dbReference type="GO" id="GO:0008270">
    <property type="term" value="F:zinc ion binding"/>
    <property type="evidence" value="ECO:0007669"/>
    <property type="project" value="TreeGrafter"/>
</dbReference>
<keyword evidence="7" id="KW-0479">Metal-binding</keyword>
<dbReference type="Gene3D" id="3.30.1490.190">
    <property type="match status" value="1"/>
</dbReference>
<feature type="binding site" evidence="7">
    <location>
        <position position="131"/>
    </location>
    <ligand>
        <name>Zn(2+)</name>
        <dbReference type="ChEBI" id="CHEBI:29105"/>
    </ligand>
</feature>
<accession>B8FAX2</accession>
<keyword evidence="9" id="KW-1185">Reference proteome</keyword>
<dbReference type="InterPro" id="IPR002481">
    <property type="entry name" value="FUR"/>
</dbReference>
<dbReference type="eggNOG" id="COG0735">
    <property type="taxonomic scope" value="Bacteria"/>
</dbReference>
<sequence length="135" mass="15481">MNANNQPYRPEPLRMTNQRKGILEEVQKARQHLTADEVYELVRKKQPRISLSTVYRNLEKMADAGILARLELSGNQRRYDWNTDMHHHARCVRCGAVRDVPLDAGVELDLGSQAINGFAVSGFRLEFKGICEKCR</sequence>
<evidence type="ECO:0000256" key="7">
    <source>
        <dbReference type="PIRSR" id="PIRSR602481-1"/>
    </source>
</evidence>
<dbReference type="GO" id="GO:0003700">
    <property type="term" value="F:DNA-binding transcription factor activity"/>
    <property type="evidence" value="ECO:0007669"/>
    <property type="project" value="InterPro"/>
</dbReference>
<feature type="binding site" evidence="7">
    <location>
        <position position="94"/>
    </location>
    <ligand>
        <name>Zn(2+)</name>
        <dbReference type="ChEBI" id="CHEBI:29105"/>
    </ligand>
</feature>
<organism evidence="8 9">
    <name type="scientific">Desulfatibacillum aliphaticivorans</name>
    <dbReference type="NCBI Taxonomy" id="218208"/>
    <lineage>
        <taxon>Bacteria</taxon>
        <taxon>Pseudomonadati</taxon>
        <taxon>Thermodesulfobacteriota</taxon>
        <taxon>Desulfobacteria</taxon>
        <taxon>Desulfobacterales</taxon>
        <taxon>Desulfatibacillaceae</taxon>
        <taxon>Desulfatibacillum</taxon>
    </lineage>
</organism>
<evidence type="ECO:0000256" key="2">
    <source>
        <dbReference type="ARBA" id="ARBA00022491"/>
    </source>
</evidence>
<evidence type="ECO:0000313" key="8">
    <source>
        <dbReference type="EMBL" id="ACL04058.1"/>
    </source>
</evidence>
<dbReference type="PANTHER" id="PTHR33202">
    <property type="entry name" value="ZINC UPTAKE REGULATION PROTEIN"/>
    <property type="match status" value="1"/>
</dbReference>
<dbReference type="InterPro" id="IPR043135">
    <property type="entry name" value="Fur_C"/>
</dbReference>
<dbReference type="EMBL" id="CP001322">
    <property type="protein sequence ID" value="ACL04058.1"/>
    <property type="molecule type" value="Genomic_DNA"/>
</dbReference>
<keyword evidence="5" id="KW-0238">DNA-binding</keyword>
<dbReference type="Gene3D" id="1.10.10.10">
    <property type="entry name" value="Winged helix-like DNA-binding domain superfamily/Winged helix DNA-binding domain"/>
    <property type="match status" value="1"/>
</dbReference>
<evidence type="ECO:0000256" key="4">
    <source>
        <dbReference type="ARBA" id="ARBA00023015"/>
    </source>
</evidence>
<name>B8FAX2_DESAL</name>